<proteinExistence type="predicted"/>
<gene>
    <name evidence="2" type="ORF">ACFOZ9_13340</name>
</gene>
<dbReference type="RefSeq" id="WP_380040438.1">
    <property type="nucleotide sequence ID" value="NZ_JBHSEH010000018.1"/>
</dbReference>
<feature type="compositionally biased region" description="Acidic residues" evidence="1">
    <location>
        <begin position="558"/>
        <end position="573"/>
    </location>
</feature>
<comment type="caution">
    <text evidence="2">The sequence shown here is derived from an EMBL/GenBank/DDBJ whole genome shotgun (WGS) entry which is preliminary data.</text>
</comment>
<protein>
    <recommendedName>
        <fullName evidence="4">CRISPR-associated protein Csh1</fullName>
    </recommendedName>
</protein>
<keyword evidence="3" id="KW-1185">Reference proteome</keyword>
<evidence type="ECO:0008006" key="4">
    <source>
        <dbReference type="Google" id="ProtNLM"/>
    </source>
</evidence>
<name>A0ABV8XNV1_9DEIO</name>
<sequence>MNIFTVPRSQGTYADTLMALGLARLLAALGPSKKIRVQLDTGQDVFRLTAAQPVALPSGTTLRLYDYIKTEKDTEGPGDFVYDREKERRQQFFKWREAHKKASIDEVPEDLTPRSDYSLYSSLVDMLKPVNTSGYSTAYRELASDRFAQHIQVALDALTGNISEWDGSLAERAEKGLKKHLKGNKVNEVSVVQIFNPVTGKGMNSPKANSIGMGQEKAPLVLEALKYTGWFIGAVAVTPKGSKDLKVLVVQPTDIDVETLQRVMNEFRQNFMGGGAIQLDILAALTLTETLLKHDENKTFKRGRPKDLLSGFHTAYFQNLGSAKGVTNISFIALPTWVELNGDDPNEQRQEWLDVLTEHRQVIRALDESHSEERSLLERYREFLSGQDARAFLDFLSDYGPHMLRQADRGKFTRWMTTVHIGRVLSNMGSQEKNNISDIIGNSGFQNVAGAIRRATRTALYARKLGNDRTYDVHYGLAQELKRSATTKARFMAALSDFLAAYMTENLRAADRGRRGRPAVTTEDLLQVGMLLDEHDPQMVAMLLIAYGYAKEPREEAQEPEEASDLAPMEEQE</sequence>
<evidence type="ECO:0000256" key="1">
    <source>
        <dbReference type="SAM" id="MobiDB-lite"/>
    </source>
</evidence>
<evidence type="ECO:0000313" key="3">
    <source>
        <dbReference type="Proteomes" id="UP001595998"/>
    </source>
</evidence>
<organism evidence="2 3">
    <name type="scientific">Deinococcus navajonensis</name>
    <dbReference type="NCBI Taxonomy" id="309884"/>
    <lineage>
        <taxon>Bacteria</taxon>
        <taxon>Thermotogati</taxon>
        <taxon>Deinococcota</taxon>
        <taxon>Deinococci</taxon>
        <taxon>Deinococcales</taxon>
        <taxon>Deinococcaceae</taxon>
        <taxon>Deinococcus</taxon>
    </lineage>
</organism>
<dbReference type="Proteomes" id="UP001595998">
    <property type="component" value="Unassembled WGS sequence"/>
</dbReference>
<reference evidence="3" key="1">
    <citation type="journal article" date="2019" name="Int. J. Syst. Evol. Microbiol.">
        <title>The Global Catalogue of Microorganisms (GCM) 10K type strain sequencing project: providing services to taxonomists for standard genome sequencing and annotation.</title>
        <authorList>
            <consortium name="The Broad Institute Genomics Platform"/>
            <consortium name="The Broad Institute Genome Sequencing Center for Infectious Disease"/>
            <person name="Wu L."/>
            <person name="Ma J."/>
        </authorList>
    </citation>
    <scope>NUCLEOTIDE SEQUENCE [LARGE SCALE GENOMIC DNA]</scope>
    <source>
        <strain evidence="3">CCUG 56029</strain>
    </source>
</reference>
<feature type="region of interest" description="Disordered" evidence="1">
    <location>
        <begin position="553"/>
        <end position="573"/>
    </location>
</feature>
<dbReference type="EMBL" id="JBHSEH010000018">
    <property type="protein sequence ID" value="MFC4427195.1"/>
    <property type="molecule type" value="Genomic_DNA"/>
</dbReference>
<evidence type="ECO:0000313" key="2">
    <source>
        <dbReference type="EMBL" id="MFC4427195.1"/>
    </source>
</evidence>
<accession>A0ABV8XNV1</accession>